<dbReference type="Gene3D" id="1.10.357.10">
    <property type="entry name" value="Tetracycline Repressor, domain 2"/>
    <property type="match status" value="1"/>
</dbReference>
<evidence type="ECO:0000313" key="3">
    <source>
        <dbReference type="Proteomes" id="UP001248709"/>
    </source>
</evidence>
<name>A0ABU3H688_9BACL</name>
<dbReference type="Pfam" id="PF17940">
    <property type="entry name" value="TetR_C_31"/>
    <property type="match status" value="1"/>
</dbReference>
<dbReference type="InterPro" id="IPR036271">
    <property type="entry name" value="Tet_transcr_reg_TetR-rel_C_sf"/>
</dbReference>
<dbReference type="InterPro" id="IPR041583">
    <property type="entry name" value="TetR_C_31"/>
</dbReference>
<organism evidence="2 3">
    <name type="scientific">Paenibacillus forsythiae</name>
    <dbReference type="NCBI Taxonomy" id="365616"/>
    <lineage>
        <taxon>Bacteria</taxon>
        <taxon>Bacillati</taxon>
        <taxon>Bacillota</taxon>
        <taxon>Bacilli</taxon>
        <taxon>Bacillales</taxon>
        <taxon>Paenibacillaceae</taxon>
        <taxon>Paenibacillus</taxon>
    </lineage>
</organism>
<dbReference type="Proteomes" id="UP001248709">
    <property type="component" value="Unassembled WGS sequence"/>
</dbReference>
<evidence type="ECO:0000259" key="1">
    <source>
        <dbReference type="Pfam" id="PF17940"/>
    </source>
</evidence>
<accession>A0ABU3H688</accession>
<reference evidence="2 3" key="1">
    <citation type="submission" date="2023-07" db="EMBL/GenBank/DDBJ databases">
        <title>Genomic Encyclopedia of Type Strains, Phase IV (KMG-IV): sequencing the most valuable type-strain genomes for metagenomic binning, comparative biology and taxonomic classification.</title>
        <authorList>
            <person name="Goeker M."/>
        </authorList>
    </citation>
    <scope>NUCLEOTIDE SEQUENCE [LARGE SCALE GENOMIC DNA]</scope>
    <source>
        <strain evidence="2 3">T98</strain>
    </source>
</reference>
<proteinExistence type="predicted"/>
<dbReference type="SUPFAM" id="SSF48498">
    <property type="entry name" value="Tetracyclin repressor-like, C-terminal domain"/>
    <property type="match status" value="1"/>
</dbReference>
<feature type="domain" description="Tetracyclin repressor-like C-terminal group 31" evidence="1">
    <location>
        <begin position="55"/>
        <end position="145"/>
    </location>
</feature>
<dbReference type="EMBL" id="JAUSUY010000006">
    <property type="protein sequence ID" value="MDT3426337.1"/>
    <property type="molecule type" value="Genomic_DNA"/>
</dbReference>
<comment type="caution">
    <text evidence="2">The sequence shown here is derived from an EMBL/GenBank/DDBJ whole genome shotgun (WGS) entry which is preliminary data.</text>
</comment>
<protein>
    <submittedName>
        <fullName evidence="2">AcrR family transcriptional regulator</fullName>
    </submittedName>
</protein>
<evidence type="ECO:0000313" key="2">
    <source>
        <dbReference type="EMBL" id="MDT3426337.1"/>
    </source>
</evidence>
<sequence>MISYYFPSKDLLFAEVFRRESEKYCESYVFPGNDSSGQLHAAAVKSALNVPQSRALDNPSWVKLRYELYALGLRNPAVSESIKTTLARKREHLTRLIEQVGKLPEEHSRSLAPILLSVFDGLGLQRLCDEEFDYEGAYDTFAAILAAYLQSIQR</sequence>
<keyword evidence="3" id="KW-1185">Reference proteome</keyword>
<gene>
    <name evidence="2" type="ORF">J2Z22_001863</name>
</gene>